<dbReference type="KEGG" id="msu:MS2078"/>
<dbReference type="HOGENOM" id="CLU_3312382_0_0_6"/>
<dbReference type="STRING" id="221988.MS2078"/>
<name>Q65QS5_MANSM</name>
<protein>
    <submittedName>
        <fullName evidence="1">Uncharacterized protein</fullName>
    </submittedName>
</protein>
<sequence>MQRAKIALKVNAAYIFNSVPNRVRFFYAENPYFSTALFL</sequence>
<gene>
    <name evidence="1" type="ordered locus">MS2078</name>
</gene>
<dbReference type="AlphaFoldDB" id="Q65QS5"/>
<dbReference type="EMBL" id="AE016827">
    <property type="protein sequence ID" value="AAU38685.1"/>
    <property type="molecule type" value="Genomic_DNA"/>
</dbReference>
<evidence type="ECO:0000313" key="1">
    <source>
        <dbReference type="EMBL" id="AAU38685.1"/>
    </source>
</evidence>
<keyword evidence="2" id="KW-1185">Reference proteome</keyword>
<proteinExistence type="predicted"/>
<accession>Q65QS5</accession>
<dbReference type="Proteomes" id="UP000000607">
    <property type="component" value="Chromosome"/>
</dbReference>
<evidence type="ECO:0000313" key="2">
    <source>
        <dbReference type="Proteomes" id="UP000000607"/>
    </source>
</evidence>
<reference evidence="1 2" key="1">
    <citation type="journal article" date="2004" name="Nat. Biotechnol.">
        <title>The genome sequence of the capnophilic rumen bacterium Mannheimia succiniciproducens.</title>
        <authorList>
            <person name="Hong S.H."/>
            <person name="Kim J.S."/>
            <person name="Lee S.Y."/>
            <person name="In Y.H."/>
            <person name="Choi S.S."/>
            <person name="Rih J.-K."/>
            <person name="Kim C.H."/>
            <person name="Jeong H."/>
            <person name="Hur C.G."/>
            <person name="Kim J.J."/>
        </authorList>
    </citation>
    <scope>NUCLEOTIDE SEQUENCE [LARGE SCALE GENOMIC DNA]</scope>
    <source>
        <strain evidence="2">KCTC 0769BP / MBEL55E</strain>
    </source>
</reference>
<organism evidence="1 2">
    <name type="scientific">Mannheimia succiniciproducens (strain KCTC 0769BP / MBEL55E)</name>
    <dbReference type="NCBI Taxonomy" id="221988"/>
    <lineage>
        <taxon>Bacteria</taxon>
        <taxon>Pseudomonadati</taxon>
        <taxon>Pseudomonadota</taxon>
        <taxon>Gammaproteobacteria</taxon>
        <taxon>Pasteurellales</taxon>
        <taxon>Pasteurellaceae</taxon>
        <taxon>Basfia</taxon>
    </lineage>
</organism>